<comment type="caution">
    <text evidence="1">The sequence shown here is derived from an EMBL/GenBank/DDBJ whole genome shotgun (WGS) entry which is preliminary data.</text>
</comment>
<protein>
    <submittedName>
        <fullName evidence="1">Uncharacterized protein</fullName>
    </submittedName>
</protein>
<dbReference type="PATRIC" id="fig|264451.4.peg.4396"/>
<reference evidence="1 2" key="1">
    <citation type="submission" date="2015-09" db="EMBL/GenBank/DDBJ databases">
        <title>Genome announcement of multiple Pseudomonas syringae strains.</title>
        <authorList>
            <person name="Thakur S."/>
            <person name="Wang P.W."/>
            <person name="Gong Y."/>
            <person name="Weir B.S."/>
            <person name="Guttman D.S."/>
        </authorList>
    </citation>
    <scope>NUCLEOTIDE SEQUENCE [LARGE SCALE GENOMIC DNA]</scope>
    <source>
        <strain evidence="1 2">ICMP17524</strain>
    </source>
</reference>
<proteinExistence type="predicted"/>
<evidence type="ECO:0000313" key="1">
    <source>
        <dbReference type="EMBL" id="KPW80232.1"/>
    </source>
</evidence>
<dbReference type="EMBL" id="LJQA01000895">
    <property type="protein sequence ID" value="KPW80232.1"/>
    <property type="molecule type" value="Genomic_DNA"/>
</dbReference>
<gene>
    <name evidence="1" type="ORF">ALO50_03181</name>
</gene>
<organism evidence="1 2">
    <name type="scientific">Pseudomonas syringae pv. cerasicola</name>
    <dbReference type="NCBI Taxonomy" id="264451"/>
    <lineage>
        <taxon>Bacteria</taxon>
        <taxon>Pseudomonadati</taxon>
        <taxon>Pseudomonadota</taxon>
        <taxon>Gammaproteobacteria</taxon>
        <taxon>Pseudomonadales</taxon>
        <taxon>Pseudomonadaceae</taxon>
        <taxon>Pseudomonas</taxon>
        <taxon>Pseudomonas syringae</taxon>
    </lineage>
</organism>
<dbReference type="AlphaFoldDB" id="A0A0P9LPT7"/>
<accession>A0A0P9LPT7</accession>
<dbReference type="Proteomes" id="UP000050356">
    <property type="component" value="Unassembled WGS sequence"/>
</dbReference>
<sequence>MNNPEAYCLGYVKQYVPGTLIDDSSQKKVIANGLGRTSSASWQGERQGCRLLPSEP</sequence>
<evidence type="ECO:0000313" key="2">
    <source>
        <dbReference type="Proteomes" id="UP000050356"/>
    </source>
</evidence>
<name>A0A0P9LPT7_PSESX</name>